<evidence type="ECO:0000313" key="3">
    <source>
        <dbReference type="Proteomes" id="UP000030765"/>
    </source>
</evidence>
<evidence type="ECO:0000313" key="1">
    <source>
        <dbReference type="EMBL" id="KFB36107.1"/>
    </source>
</evidence>
<gene>
    <name evidence="1" type="ORF">ZHAS_00003151</name>
</gene>
<keyword evidence="3" id="KW-1185">Reference proteome</keyword>
<dbReference type="EnsemblMetazoa" id="ASIC003151-RA">
    <property type="protein sequence ID" value="ASIC003151-PA"/>
    <property type="gene ID" value="ASIC003151"/>
</dbReference>
<organism evidence="1">
    <name type="scientific">Anopheles sinensis</name>
    <name type="common">Mosquito</name>
    <dbReference type="NCBI Taxonomy" id="74873"/>
    <lineage>
        <taxon>Eukaryota</taxon>
        <taxon>Metazoa</taxon>
        <taxon>Ecdysozoa</taxon>
        <taxon>Arthropoda</taxon>
        <taxon>Hexapoda</taxon>
        <taxon>Insecta</taxon>
        <taxon>Pterygota</taxon>
        <taxon>Neoptera</taxon>
        <taxon>Endopterygota</taxon>
        <taxon>Diptera</taxon>
        <taxon>Nematocera</taxon>
        <taxon>Culicoidea</taxon>
        <taxon>Culicidae</taxon>
        <taxon>Anophelinae</taxon>
        <taxon>Anopheles</taxon>
    </lineage>
</organism>
<dbReference type="VEuPathDB" id="VectorBase:ASIC003151"/>
<protein>
    <submittedName>
        <fullName evidence="1 2">Uncharacterized protein</fullName>
    </submittedName>
</protein>
<sequence>MLPKIVFRCGDIPISRAIVVVVIEKGSMGIYRSELERPPPTPIRATRVPWKIGSALQKCYRKSGKELGTAPRVSS</sequence>
<dbReference type="EMBL" id="ATLV01011698">
    <property type="status" value="NOT_ANNOTATED_CDS"/>
    <property type="molecule type" value="Genomic_DNA"/>
</dbReference>
<evidence type="ECO:0000313" key="2">
    <source>
        <dbReference type="EnsemblMetazoa" id="ASIC003151-PA"/>
    </source>
</evidence>
<dbReference type="EMBL" id="KE524712">
    <property type="protein sequence ID" value="KFB36107.1"/>
    <property type="molecule type" value="Genomic_DNA"/>
</dbReference>
<accession>A0A084VDR3</accession>
<name>A0A084VDR3_ANOSI</name>
<dbReference type="AlphaFoldDB" id="A0A084VDR3"/>
<reference evidence="2" key="2">
    <citation type="submission" date="2020-05" db="UniProtKB">
        <authorList>
            <consortium name="EnsemblMetazoa"/>
        </authorList>
    </citation>
    <scope>IDENTIFICATION</scope>
</reference>
<dbReference type="Proteomes" id="UP000030765">
    <property type="component" value="Unassembled WGS sequence"/>
</dbReference>
<proteinExistence type="predicted"/>
<reference evidence="1 3" key="1">
    <citation type="journal article" date="2014" name="BMC Genomics">
        <title>Genome sequence of Anopheles sinensis provides insight into genetics basis of mosquito competence for malaria parasites.</title>
        <authorList>
            <person name="Zhou D."/>
            <person name="Zhang D."/>
            <person name="Ding G."/>
            <person name="Shi L."/>
            <person name="Hou Q."/>
            <person name="Ye Y."/>
            <person name="Xu Y."/>
            <person name="Zhou H."/>
            <person name="Xiong C."/>
            <person name="Li S."/>
            <person name="Yu J."/>
            <person name="Hong S."/>
            <person name="Yu X."/>
            <person name="Zou P."/>
            <person name="Chen C."/>
            <person name="Chang X."/>
            <person name="Wang W."/>
            <person name="Lv Y."/>
            <person name="Sun Y."/>
            <person name="Ma L."/>
            <person name="Shen B."/>
            <person name="Zhu C."/>
        </authorList>
    </citation>
    <scope>NUCLEOTIDE SEQUENCE [LARGE SCALE GENOMIC DNA]</scope>
</reference>